<evidence type="ECO:0000313" key="2">
    <source>
        <dbReference type="EMBL" id="EOZ98641.1"/>
    </source>
</evidence>
<comment type="caution">
    <text evidence="2">The sequence shown here is derived from an EMBL/GenBank/DDBJ whole genome shotgun (WGS) entry which is preliminary data.</text>
</comment>
<gene>
    <name evidence="2" type="ORF">A33Q_1295</name>
</gene>
<dbReference type="InterPro" id="IPR052898">
    <property type="entry name" value="ACAD10-like"/>
</dbReference>
<dbReference type="OrthoDB" id="3806873at2"/>
<dbReference type="SUPFAM" id="SSF56112">
    <property type="entry name" value="Protein kinase-like (PK-like)"/>
    <property type="match status" value="1"/>
</dbReference>
<dbReference type="STRING" id="1189612.A33Q_1295"/>
<dbReference type="PANTHER" id="PTHR47829">
    <property type="entry name" value="HYDROLASE, PUTATIVE (AFU_ORTHOLOGUE AFUA_1G12880)-RELATED"/>
    <property type="match status" value="1"/>
</dbReference>
<evidence type="ECO:0000259" key="1">
    <source>
        <dbReference type="Pfam" id="PF01636"/>
    </source>
</evidence>
<dbReference type="CDD" id="cd05154">
    <property type="entry name" value="ACAD10_11_N-like"/>
    <property type="match status" value="1"/>
</dbReference>
<feature type="domain" description="Aminoglycoside phosphotransferase" evidence="1">
    <location>
        <begin position="31"/>
        <end position="262"/>
    </location>
</feature>
<organism evidence="2 3">
    <name type="scientific">Indibacter alkaliphilus (strain CCUG 57479 / KCTC 22604 / LW1)</name>
    <dbReference type="NCBI Taxonomy" id="1189612"/>
    <lineage>
        <taxon>Bacteria</taxon>
        <taxon>Pseudomonadati</taxon>
        <taxon>Bacteroidota</taxon>
        <taxon>Cytophagia</taxon>
        <taxon>Cytophagales</taxon>
        <taxon>Cyclobacteriaceae</taxon>
    </lineage>
</organism>
<dbReference type="InterPro" id="IPR011009">
    <property type="entry name" value="Kinase-like_dom_sf"/>
</dbReference>
<dbReference type="PANTHER" id="PTHR47829:SF1">
    <property type="entry name" value="HAD FAMILY PHOSPHATASE"/>
    <property type="match status" value="1"/>
</dbReference>
<dbReference type="AlphaFoldDB" id="S2E2E7"/>
<sequence length="346" mass="39737">MPEQNKEPKGLEKILPFLEKLLEVQAETIQIRQFKGGYSNLTYLIQTPKKEYVLRRPPLGMKISKAHDMVREYQILVSLRNAGYSKVPPPVHCCEDETIIGAPFFIMERIDGLILRNKIPEGMDLDTEFFHQLSKNTIDGMLELHHLELDNSGLINLGKPDGYVERQVLGWSERYFKSMTDDIPEMEKVSDWLKKNMPVEEAIGFIHNDYKYDNLVLSGPENPKILAVLDWEMATIGHPLMDLGTTLAYWCEAEDPETIKMFNLTHPKGNFSRADVIQYYDQNSPLNLNNMIFYYAFGLFKVGVIAQQIYKRHKMGFADDVRFSGLIHVVSSCGKKALNSIQTQNI</sequence>
<evidence type="ECO:0000313" key="3">
    <source>
        <dbReference type="Proteomes" id="UP000006073"/>
    </source>
</evidence>
<dbReference type="RefSeq" id="WP_009032608.1">
    <property type="nucleotide sequence ID" value="NZ_ALWO02000023.1"/>
</dbReference>
<dbReference type="Proteomes" id="UP000006073">
    <property type="component" value="Unassembled WGS sequence"/>
</dbReference>
<dbReference type="eggNOG" id="COG3173">
    <property type="taxonomic scope" value="Bacteria"/>
</dbReference>
<dbReference type="Gene3D" id="3.90.1200.10">
    <property type="match status" value="1"/>
</dbReference>
<dbReference type="EMBL" id="ALWO02000023">
    <property type="protein sequence ID" value="EOZ98641.1"/>
    <property type="molecule type" value="Genomic_DNA"/>
</dbReference>
<name>S2E2E7_INDAL</name>
<dbReference type="InterPro" id="IPR041726">
    <property type="entry name" value="ACAD10_11_N"/>
</dbReference>
<dbReference type="Pfam" id="PF01636">
    <property type="entry name" value="APH"/>
    <property type="match status" value="1"/>
</dbReference>
<accession>S2E2E7</accession>
<protein>
    <submittedName>
        <fullName evidence="2">Aminoglycoside phosphotransferase</fullName>
    </submittedName>
</protein>
<proteinExistence type="predicted"/>
<dbReference type="GO" id="GO:0016740">
    <property type="term" value="F:transferase activity"/>
    <property type="evidence" value="ECO:0007669"/>
    <property type="project" value="UniProtKB-KW"/>
</dbReference>
<keyword evidence="3" id="KW-1185">Reference proteome</keyword>
<dbReference type="InterPro" id="IPR002575">
    <property type="entry name" value="Aminoglycoside_PTrfase"/>
</dbReference>
<dbReference type="Gene3D" id="3.30.200.20">
    <property type="entry name" value="Phosphorylase Kinase, domain 1"/>
    <property type="match status" value="1"/>
</dbReference>
<reference evidence="2 3" key="1">
    <citation type="journal article" date="2013" name="Genome Announc.">
        <title>Draft Genome Sequence of Indibacter alkaliphilus Strain LW1T, Isolated from Lonar Lake, a Haloalkaline Lake in the Buldana District of Maharashtra, India.</title>
        <authorList>
            <person name="Singh A."/>
            <person name="Kumar Jangir P."/>
            <person name="Sharma R."/>
            <person name="Singh A."/>
            <person name="Kumar Pinnaka A."/>
            <person name="Shivaji S."/>
        </authorList>
    </citation>
    <scope>NUCLEOTIDE SEQUENCE [LARGE SCALE GENOMIC DNA]</scope>
    <source>
        <strain evidence="3">CCUG 57479 / KCTC 22604 / LW1</strain>
    </source>
</reference>